<dbReference type="AlphaFoldDB" id="A0A2S2Q1Z0"/>
<evidence type="ECO:0000256" key="2">
    <source>
        <dbReference type="SAM" id="MobiDB-lite"/>
    </source>
</evidence>
<feature type="coiled-coil region" evidence="1">
    <location>
        <begin position="22"/>
        <end position="49"/>
    </location>
</feature>
<keyword evidence="4" id="KW-1185">Reference proteome</keyword>
<proteinExistence type="predicted"/>
<gene>
    <name evidence="5" type="primary">LOC112686154</name>
    <name evidence="3" type="ORF">g.18447</name>
</gene>
<dbReference type="GeneID" id="112686154"/>
<evidence type="ECO:0000313" key="4">
    <source>
        <dbReference type="Proteomes" id="UP000694846"/>
    </source>
</evidence>
<dbReference type="EMBL" id="GGMS01002458">
    <property type="protein sequence ID" value="MBY71661.1"/>
    <property type="molecule type" value="Transcribed_RNA"/>
</dbReference>
<accession>A0A2S2Q1Z0</accession>
<dbReference type="RefSeq" id="XP_025414121.1">
    <property type="nucleotide sequence ID" value="XM_025558336.1"/>
</dbReference>
<organism evidence="3">
    <name type="scientific">Sipha flava</name>
    <name type="common">yellow sugarcane aphid</name>
    <dbReference type="NCBI Taxonomy" id="143950"/>
    <lineage>
        <taxon>Eukaryota</taxon>
        <taxon>Metazoa</taxon>
        <taxon>Ecdysozoa</taxon>
        <taxon>Arthropoda</taxon>
        <taxon>Hexapoda</taxon>
        <taxon>Insecta</taxon>
        <taxon>Pterygota</taxon>
        <taxon>Neoptera</taxon>
        <taxon>Paraneoptera</taxon>
        <taxon>Hemiptera</taxon>
        <taxon>Sternorrhyncha</taxon>
        <taxon>Aphidomorpha</taxon>
        <taxon>Aphidoidea</taxon>
        <taxon>Aphididae</taxon>
        <taxon>Sipha</taxon>
    </lineage>
</organism>
<feature type="region of interest" description="Disordered" evidence="2">
    <location>
        <begin position="1"/>
        <end position="22"/>
    </location>
</feature>
<evidence type="ECO:0000313" key="3">
    <source>
        <dbReference type="EMBL" id="MBY71661.1"/>
    </source>
</evidence>
<protein>
    <submittedName>
        <fullName evidence="5">Uncharacterized protein LOC112686154 isoform X1</fullName>
    </submittedName>
</protein>
<sequence>MINVHTEPEGPQPYRRGTTSAMSTLRKRANALRAENERLKHEIQVMQIKSQDSRHQKISRDCEQLLDDDHRILNKEFNMLRKESVNIFLSCEGDLDVANRTQAYLEKVTKKFHCQLSLINSMDCTQQHKTLLLEHLKKLFIRNVCQMDKWISLVIEAK</sequence>
<dbReference type="Proteomes" id="UP000694846">
    <property type="component" value="Unplaced"/>
</dbReference>
<evidence type="ECO:0000256" key="1">
    <source>
        <dbReference type="SAM" id="Coils"/>
    </source>
</evidence>
<reference evidence="5" key="2">
    <citation type="submission" date="2025-04" db="UniProtKB">
        <authorList>
            <consortium name="RefSeq"/>
        </authorList>
    </citation>
    <scope>IDENTIFICATION</scope>
    <source>
        <tissue evidence="5">Whole body</tissue>
    </source>
</reference>
<name>A0A2S2Q1Z0_9HEMI</name>
<reference evidence="3" key="1">
    <citation type="submission" date="2018-04" db="EMBL/GenBank/DDBJ databases">
        <title>Transcriptome assembly of Sipha flava.</title>
        <authorList>
            <person name="Scully E.D."/>
            <person name="Geib S.M."/>
            <person name="Palmer N.A."/>
            <person name="Koch K."/>
            <person name="Bradshaw J."/>
            <person name="Heng-Moss T."/>
            <person name="Sarath G."/>
        </authorList>
    </citation>
    <scope>NUCLEOTIDE SEQUENCE</scope>
</reference>
<evidence type="ECO:0000313" key="5">
    <source>
        <dbReference type="RefSeq" id="XP_025414121.1"/>
    </source>
</evidence>
<dbReference type="OrthoDB" id="6595387at2759"/>
<keyword evidence="1" id="KW-0175">Coiled coil</keyword>